<sequence>MVHSWAAIVSLLPYYISHMPNLNSTMSMLTWVSLSISTLPFLYALFGSPFSLNVEWELLKAVMVATISIGLGLMSIINFSTAQIGAMLLVPMSLLVHPLKAKMNVNALLRAALLTCNIAFAFLGFPPVALLVAKGLSEGFGKLSIGDFWEWMEFLWEWNSATYLYLLWVQLPCWLLCIHILLHPCRRGDSRRKQ</sequence>
<dbReference type="Pfam" id="PF04114">
    <property type="entry name" value="Gaa1"/>
    <property type="match status" value="1"/>
</dbReference>
<feature type="transmembrane region" description="Helical" evidence="1">
    <location>
        <begin position="28"/>
        <end position="46"/>
    </location>
</feature>
<accession>A0A6V7QAT0</accession>
<gene>
    <name evidence="2" type="ORF">CB5_LOCUS23166</name>
</gene>
<keyword evidence="1" id="KW-0472">Membrane</keyword>
<dbReference type="GO" id="GO:0016255">
    <property type="term" value="P:attachment of GPI anchor to protein"/>
    <property type="evidence" value="ECO:0007669"/>
    <property type="project" value="TreeGrafter"/>
</dbReference>
<name>A0A6V7QAT0_ANACO</name>
<dbReference type="EMBL" id="LR862134">
    <property type="protein sequence ID" value="CAD1839955.1"/>
    <property type="molecule type" value="Genomic_DNA"/>
</dbReference>
<evidence type="ECO:0000256" key="1">
    <source>
        <dbReference type="SAM" id="Phobius"/>
    </source>
</evidence>
<keyword evidence="1" id="KW-0812">Transmembrane</keyword>
<proteinExistence type="predicted"/>
<dbReference type="AlphaFoldDB" id="A0A6V7QAT0"/>
<evidence type="ECO:0000313" key="2">
    <source>
        <dbReference type="EMBL" id="CAD1839955.1"/>
    </source>
</evidence>
<dbReference type="GO" id="GO:0042765">
    <property type="term" value="C:GPI-anchor transamidase complex"/>
    <property type="evidence" value="ECO:0007669"/>
    <property type="project" value="InterPro"/>
</dbReference>
<organism evidence="2">
    <name type="scientific">Ananas comosus var. bracteatus</name>
    <name type="common">red pineapple</name>
    <dbReference type="NCBI Taxonomy" id="296719"/>
    <lineage>
        <taxon>Eukaryota</taxon>
        <taxon>Viridiplantae</taxon>
        <taxon>Streptophyta</taxon>
        <taxon>Embryophyta</taxon>
        <taxon>Tracheophyta</taxon>
        <taxon>Spermatophyta</taxon>
        <taxon>Magnoliopsida</taxon>
        <taxon>Liliopsida</taxon>
        <taxon>Poales</taxon>
        <taxon>Bromeliaceae</taxon>
        <taxon>Bromelioideae</taxon>
        <taxon>Ananas</taxon>
    </lineage>
</organism>
<feature type="transmembrane region" description="Helical" evidence="1">
    <location>
        <begin position="83"/>
        <end position="99"/>
    </location>
</feature>
<dbReference type="InterPro" id="IPR007246">
    <property type="entry name" value="Gaa1"/>
</dbReference>
<keyword evidence="1" id="KW-1133">Transmembrane helix</keyword>
<reference evidence="2" key="1">
    <citation type="submission" date="2020-07" db="EMBL/GenBank/DDBJ databases">
        <authorList>
            <person name="Lin J."/>
        </authorList>
    </citation>
    <scope>NUCLEOTIDE SEQUENCE</scope>
</reference>
<dbReference type="PANTHER" id="PTHR13304">
    <property type="entry name" value="GLYCOSYLPHOSPHATIDYLINOSITOL ANCHOR ATTACHMENT 1 PROTEIN"/>
    <property type="match status" value="1"/>
</dbReference>
<feature type="transmembrane region" description="Helical" evidence="1">
    <location>
        <begin position="111"/>
        <end position="133"/>
    </location>
</feature>
<protein>
    <submittedName>
        <fullName evidence="2">Uncharacterized protein</fullName>
    </submittedName>
</protein>
<feature type="transmembrane region" description="Helical" evidence="1">
    <location>
        <begin position="58"/>
        <end position="77"/>
    </location>
</feature>
<dbReference type="PANTHER" id="PTHR13304:SF0">
    <property type="entry name" value="GLYCOSYLPHOSPHATIDYLINOSITOL ANCHOR ATTACHMENT 1 PROTEIN"/>
    <property type="match status" value="1"/>
</dbReference>
<feature type="transmembrane region" description="Helical" evidence="1">
    <location>
        <begin position="162"/>
        <end position="182"/>
    </location>
</feature>